<evidence type="ECO:0000256" key="2">
    <source>
        <dbReference type="ARBA" id="ARBA00022649"/>
    </source>
</evidence>
<dbReference type="AlphaFoldDB" id="A0A0G0GYJ9"/>
<name>A0A0G0GYJ9_9BACT</name>
<evidence type="ECO:0000256" key="6">
    <source>
        <dbReference type="ARBA" id="ARBA00024207"/>
    </source>
</evidence>
<organism evidence="7 8">
    <name type="scientific">candidate division WS6 bacterium GW2011_GWA2_37_6</name>
    <dbReference type="NCBI Taxonomy" id="1619087"/>
    <lineage>
        <taxon>Bacteria</taxon>
        <taxon>Candidatus Dojkabacteria</taxon>
    </lineage>
</organism>
<dbReference type="GO" id="GO:0004540">
    <property type="term" value="F:RNA nuclease activity"/>
    <property type="evidence" value="ECO:0007669"/>
    <property type="project" value="InterPro"/>
</dbReference>
<dbReference type="PANTHER" id="PTHR34139">
    <property type="entry name" value="UPF0331 PROTEIN MJ0127"/>
    <property type="match status" value="1"/>
</dbReference>
<keyword evidence="5" id="KW-0378">Hydrolase</keyword>
<evidence type="ECO:0000256" key="1">
    <source>
        <dbReference type="ARBA" id="ARBA00022553"/>
    </source>
</evidence>
<evidence type="ECO:0000256" key="3">
    <source>
        <dbReference type="ARBA" id="ARBA00022722"/>
    </source>
</evidence>
<evidence type="ECO:0000256" key="5">
    <source>
        <dbReference type="ARBA" id="ARBA00022801"/>
    </source>
</evidence>
<evidence type="ECO:0000313" key="7">
    <source>
        <dbReference type="EMBL" id="KKQ36068.1"/>
    </source>
</evidence>
<dbReference type="GO" id="GO:0016787">
    <property type="term" value="F:hydrolase activity"/>
    <property type="evidence" value="ECO:0007669"/>
    <property type="project" value="UniProtKB-KW"/>
</dbReference>
<keyword evidence="3" id="KW-0540">Nuclease</keyword>
<dbReference type="PATRIC" id="fig|1619087.5.peg.160"/>
<comment type="caution">
    <text evidence="7">The sequence shown here is derived from an EMBL/GenBank/DDBJ whole genome shotgun (WGS) entry which is preliminary data.</text>
</comment>
<dbReference type="Pfam" id="PF01934">
    <property type="entry name" value="HepT-like"/>
    <property type="match status" value="1"/>
</dbReference>
<dbReference type="InterPro" id="IPR051813">
    <property type="entry name" value="HepT_RNase_toxin"/>
</dbReference>
<reference evidence="7 8" key="1">
    <citation type="journal article" date="2015" name="Nature">
        <title>rRNA introns, odd ribosomes, and small enigmatic genomes across a large radiation of phyla.</title>
        <authorList>
            <person name="Brown C.T."/>
            <person name="Hug L.A."/>
            <person name="Thomas B.C."/>
            <person name="Sharon I."/>
            <person name="Castelle C.J."/>
            <person name="Singh A."/>
            <person name="Wilkins M.J."/>
            <person name="Williams K.H."/>
            <person name="Banfield J.F."/>
        </authorList>
    </citation>
    <scope>NUCLEOTIDE SEQUENCE [LARGE SCALE GENOMIC DNA]</scope>
</reference>
<keyword evidence="2" id="KW-1277">Toxin-antitoxin system</keyword>
<accession>A0A0G0GYJ9</accession>
<gene>
    <name evidence="7" type="ORF">US52_C0010G0008</name>
</gene>
<proteinExistence type="inferred from homology"/>
<evidence type="ECO:0008006" key="9">
    <source>
        <dbReference type="Google" id="ProtNLM"/>
    </source>
</evidence>
<evidence type="ECO:0000256" key="4">
    <source>
        <dbReference type="ARBA" id="ARBA00022741"/>
    </source>
</evidence>
<protein>
    <recommendedName>
        <fullName evidence="9">Nucleotidyltransferase</fullName>
    </recommendedName>
</protein>
<dbReference type="Proteomes" id="UP000034852">
    <property type="component" value="Unassembled WGS sequence"/>
</dbReference>
<keyword evidence="4" id="KW-0547">Nucleotide-binding</keyword>
<evidence type="ECO:0000313" key="8">
    <source>
        <dbReference type="Proteomes" id="UP000034852"/>
    </source>
</evidence>
<dbReference type="GO" id="GO:0000166">
    <property type="term" value="F:nucleotide binding"/>
    <property type="evidence" value="ECO:0007669"/>
    <property type="project" value="UniProtKB-KW"/>
</dbReference>
<dbReference type="Gene3D" id="1.20.120.580">
    <property type="entry name" value="bsu32300-like"/>
    <property type="match status" value="1"/>
</dbReference>
<dbReference type="InterPro" id="IPR008201">
    <property type="entry name" value="HepT-like"/>
</dbReference>
<comment type="similarity">
    <text evidence="6">Belongs to the HepT RNase toxin family.</text>
</comment>
<dbReference type="InterPro" id="IPR037038">
    <property type="entry name" value="HepT-like_sf"/>
</dbReference>
<dbReference type="GO" id="GO:0110001">
    <property type="term" value="C:toxin-antitoxin complex"/>
    <property type="evidence" value="ECO:0007669"/>
    <property type="project" value="InterPro"/>
</dbReference>
<dbReference type="EMBL" id="LBTH01000010">
    <property type="protein sequence ID" value="KKQ36068.1"/>
    <property type="molecule type" value="Genomic_DNA"/>
</dbReference>
<dbReference type="PANTHER" id="PTHR34139:SF1">
    <property type="entry name" value="RNASE MJ1380-RELATED"/>
    <property type="match status" value="1"/>
</dbReference>
<keyword evidence="1" id="KW-0597">Phosphoprotein</keyword>
<sequence length="116" mass="13571">MVKDKLRIKDILNSIHNIGVFLEGKYYEDLEGSMLLKSAVMAQLMIIGEAAKNVSEKTKEKYEDIEWKKASSMRDILIHEYFGVEWEIVWDTIKEDLPILEAKLQEIYEETSNDKD</sequence>